<feature type="domain" description="Outer membrane protein beta-barrel" evidence="2">
    <location>
        <begin position="20"/>
        <end position="212"/>
    </location>
</feature>
<keyword evidence="1" id="KW-0732">Signal</keyword>
<evidence type="ECO:0000259" key="2">
    <source>
        <dbReference type="Pfam" id="PF13568"/>
    </source>
</evidence>
<evidence type="ECO:0000256" key="1">
    <source>
        <dbReference type="SAM" id="SignalP"/>
    </source>
</evidence>
<feature type="signal peptide" evidence="1">
    <location>
        <begin position="1"/>
        <end position="20"/>
    </location>
</feature>
<evidence type="ECO:0000313" key="3">
    <source>
        <dbReference type="EMBL" id="MDN3707990.1"/>
    </source>
</evidence>
<organism evidence="3 4">
    <name type="scientific">Paenimyroides ceti</name>
    <dbReference type="NCBI Taxonomy" id="395087"/>
    <lineage>
        <taxon>Bacteria</taxon>
        <taxon>Pseudomonadati</taxon>
        <taxon>Bacteroidota</taxon>
        <taxon>Flavobacteriia</taxon>
        <taxon>Flavobacteriales</taxon>
        <taxon>Flavobacteriaceae</taxon>
        <taxon>Paenimyroides</taxon>
    </lineage>
</organism>
<dbReference type="InterPro" id="IPR025665">
    <property type="entry name" value="Beta-barrel_OMP_2"/>
</dbReference>
<feature type="chain" id="PRO_5045527041" evidence="1">
    <location>
        <begin position="21"/>
        <end position="267"/>
    </location>
</feature>
<dbReference type="EMBL" id="JAUFQU010000001">
    <property type="protein sequence ID" value="MDN3707990.1"/>
    <property type="molecule type" value="Genomic_DNA"/>
</dbReference>
<comment type="caution">
    <text evidence="3">The sequence shown here is derived from an EMBL/GenBank/DDBJ whole genome shotgun (WGS) entry which is preliminary data.</text>
</comment>
<gene>
    <name evidence="3" type="ORF">QW060_12810</name>
</gene>
<dbReference type="Proteomes" id="UP001242368">
    <property type="component" value="Unassembled WGS sequence"/>
</dbReference>
<sequence>MKKFILSLGAIAFLSLTATAQRNPNNPVETGMKIGGNMSTLSGENGQDYKPGVHVGAFVEYPLSYYKKFALQLELMYSMQGYKGIEYDQYDLTTYKINGTERLEDVTHHYLYLPLQVKYYVSDNFSVELGGQVGYMVAASGQYDMNRYNPVRNLVNPSSGLEEALFEAGYRSNKPKDFYEMLDYGVTAGFSVYLNNGFFISGRYYYGLQDVYKLDNDDKKVPIPAKTPGMTDEMYQQLIGQVNFINKHIKTDPLNNSVIQVSVGYRF</sequence>
<keyword evidence="4" id="KW-1185">Reference proteome</keyword>
<proteinExistence type="predicted"/>
<dbReference type="Pfam" id="PF13568">
    <property type="entry name" value="OMP_b-brl_2"/>
    <property type="match status" value="1"/>
</dbReference>
<evidence type="ECO:0000313" key="4">
    <source>
        <dbReference type="Proteomes" id="UP001242368"/>
    </source>
</evidence>
<accession>A0ABT8CU85</accession>
<protein>
    <submittedName>
        <fullName evidence="3">Porin family protein</fullName>
    </submittedName>
</protein>
<reference evidence="4" key="1">
    <citation type="journal article" date="2019" name="Int. J. Syst. Evol. Microbiol.">
        <title>The Global Catalogue of Microorganisms (GCM) 10K type strain sequencing project: providing services to taxonomists for standard genome sequencing and annotation.</title>
        <authorList>
            <consortium name="The Broad Institute Genomics Platform"/>
            <consortium name="The Broad Institute Genome Sequencing Center for Infectious Disease"/>
            <person name="Wu L."/>
            <person name="Ma J."/>
        </authorList>
    </citation>
    <scope>NUCLEOTIDE SEQUENCE [LARGE SCALE GENOMIC DNA]</scope>
    <source>
        <strain evidence="4">CECT 7184</strain>
    </source>
</reference>
<dbReference type="RefSeq" id="WP_290363879.1">
    <property type="nucleotide sequence ID" value="NZ_JAUFQU010000001.1"/>
</dbReference>
<name>A0ABT8CU85_9FLAO</name>